<dbReference type="InterPro" id="IPR035706">
    <property type="entry name" value="AAA_9"/>
</dbReference>
<dbReference type="STRING" id="296587.C1FJM0"/>
<dbReference type="Pfam" id="PF12780">
    <property type="entry name" value="AAA_8"/>
    <property type="match status" value="1"/>
</dbReference>
<evidence type="ECO:0000256" key="1">
    <source>
        <dbReference type="ARBA" id="ARBA00004611"/>
    </source>
</evidence>
<dbReference type="Gene3D" id="1.10.472.130">
    <property type="match status" value="1"/>
</dbReference>
<reference evidence="27 28" key="1">
    <citation type="journal article" date="2009" name="Science">
        <title>Green evolution and dynamic adaptations revealed by genomes of the marine picoeukaryotes Micromonas.</title>
        <authorList>
            <person name="Worden A.Z."/>
            <person name="Lee J.H."/>
            <person name="Mock T."/>
            <person name="Rouze P."/>
            <person name="Simmons M.P."/>
            <person name="Aerts A.L."/>
            <person name="Allen A.E."/>
            <person name="Cuvelier M.L."/>
            <person name="Derelle E."/>
            <person name="Everett M.V."/>
            <person name="Foulon E."/>
            <person name="Grimwood J."/>
            <person name="Gundlach H."/>
            <person name="Henrissat B."/>
            <person name="Napoli C."/>
            <person name="McDonald S.M."/>
            <person name="Parker M.S."/>
            <person name="Rombauts S."/>
            <person name="Salamov A."/>
            <person name="Von Dassow P."/>
            <person name="Badger J.H."/>
            <person name="Coutinho P.M."/>
            <person name="Demir E."/>
            <person name="Dubchak I."/>
            <person name="Gentemann C."/>
            <person name="Eikrem W."/>
            <person name="Gready J.E."/>
            <person name="John U."/>
            <person name="Lanier W."/>
            <person name="Lindquist E.A."/>
            <person name="Lucas S."/>
            <person name="Mayer K.F."/>
            <person name="Moreau H."/>
            <person name="Not F."/>
            <person name="Otillar R."/>
            <person name="Panaud O."/>
            <person name="Pangilinan J."/>
            <person name="Paulsen I."/>
            <person name="Piegu B."/>
            <person name="Poliakov A."/>
            <person name="Robbens S."/>
            <person name="Schmutz J."/>
            <person name="Toulza E."/>
            <person name="Wyss T."/>
            <person name="Zelensky A."/>
            <person name="Zhou K."/>
            <person name="Armbrust E.V."/>
            <person name="Bhattacharya D."/>
            <person name="Goodenough U.W."/>
            <person name="Van de Peer Y."/>
            <person name="Grigoriev I.V."/>
        </authorList>
    </citation>
    <scope>NUCLEOTIDE SEQUENCE [LARGE SCALE GENOMIC DNA]</scope>
    <source>
        <strain evidence="28">RCC299 / NOUM17</strain>
    </source>
</reference>
<feature type="domain" description="Dynein 2 heavy chain 1 cytoplasmic ATPase lid" evidence="26">
    <location>
        <begin position="1995"/>
        <end position="2078"/>
    </location>
</feature>
<evidence type="ECO:0000259" key="20">
    <source>
        <dbReference type="Pfam" id="PF12777"/>
    </source>
</evidence>
<dbReference type="InterPro" id="IPR026983">
    <property type="entry name" value="DHC"/>
</dbReference>
<keyword evidence="5" id="KW-0677">Repeat</keyword>
<dbReference type="eggNOG" id="KOG3595">
    <property type="taxonomic scope" value="Eukaryota"/>
</dbReference>
<dbReference type="Gene3D" id="1.10.8.1220">
    <property type="match status" value="1"/>
</dbReference>
<keyword evidence="4" id="KW-0493">Microtubule</keyword>
<dbReference type="Pfam" id="PF12781">
    <property type="entry name" value="AAA_9"/>
    <property type="match status" value="1"/>
</dbReference>
<dbReference type="Gene3D" id="1.20.140.100">
    <property type="entry name" value="Dynein heavy chain, N-terminal domain 2"/>
    <property type="match status" value="1"/>
</dbReference>
<dbReference type="Gene3D" id="1.20.920.30">
    <property type="match status" value="1"/>
</dbReference>
<dbReference type="InterPro" id="IPR042228">
    <property type="entry name" value="Dynein_linker_3"/>
</dbReference>
<evidence type="ECO:0000256" key="10">
    <source>
        <dbReference type="ARBA" id="ARBA00023017"/>
    </source>
</evidence>
<dbReference type="SUPFAM" id="SSF52540">
    <property type="entry name" value="P-loop containing nucleoside triphosphate hydrolases"/>
    <property type="match status" value="4"/>
</dbReference>
<evidence type="ECO:0000259" key="25">
    <source>
        <dbReference type="Pfam" id="PF18199"/>
    </source>
</evidence>
<dbReference type="FunFam" id="3.40.50.300:FF:001328">
    <property type="entry name" value="Dynein heavy chain 6, axonemal"/>
    <property type="match status" value="1"/>
</dbReference>
<dbReference type="Gene3D" id="1.20.58.1120">
    <property type="match status" value="1"/>
</dbReference>
<dbReference type="FunFam" id="1.10.8.1220:FF:000001">
    <property type="entry name" value="Dynein axonemal heavy chain 5"/>
    <property type="match status" value="1"/>
</dbReference>
<evidence type="ECO:0000256" key="15">
    <source>
        <dbReference type="ARBA" id="ARBA00023273"/>
    </source>
</evidence>
<evidence type="ECO:0000259" key="18">
    <source>
        <dbReference type="Pfam" id="PF08393"/>
    </source>
</evidence>
<dbReference type="Pfam" id="PF22597">
    <property type="entry name" value="DYN_lid"/>
    <property type="match status" value="1"/>
</dbReference>
<evidence type="ECO:0000256" key="9">
    <source>
        <dbReference type="ARBA" id="ARBA00022846"/>
    </source>
</evidence>
<keyword evidence="15" id="KW-0966">Cell projection</keyword>
<feature type="domain" description="Dynein heavy chain ATP-binding dynein motor region" evidence="22">
    <location>
        <begin position="2820"/>
        <end position="3041"/>
    </location>
</feature>
<dbReference type="PANTHER" id="PTHR22878">
    <property type="entry name" value="DYNEIN HEAVY CHAIN 6, AXONEMAL-LIKE-RELATED"/>
    <property type="match status" value="1"/>
</dbReference>
<dbReference type="InterPro" id="IPR027417">
    <property type="entry name" value="P-loop_NTPase"/>
</dbReference>
<dbReference type="InterPro" id="IPR024743">
    <property type="entry name" value="Dynein_HC_stalk"/>
</dbReference>
<dbReference type="GO" id="GO:0051959">
    <property type="term" value="F:dynein light intermediate chain binding"/>
    <property type="evidence" value="ECO:0007669"/>
    <property type="project" value="InterPro"/>
</dbReference>
<dbReference type="Gene3D" id="1.10.287.2620">
    <property type="match status" value="1"/>
</dbReference>
<dbReference type="InterPro" id="IPR054354">
    <property type="entry name" value="DYNC2H1-like_lid"/>
</dbReference>
<organism evidence="27 28">
    <name type="scientific">Micromonas commoda (strain RCC299 / NOUM17 / CCMP2709)</name>
    <name type="common">Picoplanktonic green alga</name>
    <dbReference type="NCBI Taxonomy" id="296587"/>
    <lineage>
        <taxon>Eukaryota</taxon>
        <taxon>Viridiplantae</taxon>
        <taxon>Chlorophyta</taxon>
        <taxon>Mamiellophyceae</taxon>
        <taxon>Mamiellales</taxon>
        <taxon>Mamiellaceae</taxon>
        <taxon>Micromonas</taxon>
    </lineage>
</organism>
<dbReference type="FunFam" id="3.10.490.20:FF:000001">
    <property type="entry name" value="dynein heavy chain 7, axonemal"/>
    <property type="match status" value="1"/>
</dbReference>
<keyword evidence="7" id="KW-0970">Cilium biogenesis/degradation</keyword>
<dbReference type="Gene3D" id="1.20.920.20">
    <property type="match status" value="1"/>
</dbReference>
<dbReference type="Pfam" id="PF08393">
    <property type="entry name" value="DHC_N2"/>
    <property type="match status" value="1"/>
</dbReference>
<dbReference type="GO" id="GO:0005524">
    <property type="term" value="F:ATP binding"/>
    <property type="evidence" value="ECO:0007669"/>
    <property type="project" value="UniProtKB-KW"/>
</dbReference>
<dbReference type="Pfam" id="PF18199">
    <property type="entry name" value="Dynein_C"/>
    <property type="match status" value="1"/>
</dbReference>
<keyword evidence="8" id="KW-0067">ATP-binding</keyword>
<evidence type="ECO:0000259" key="17">
    <source>
        <dbReference type="Pfam" id="PF03028"/>
    </source>
</evidence>
<dbReference type="Gene3D" id="1.20.1270.280">
    <property type="match status" value="1"/>
</dbReference>
<keyword evidence="11 16" id="KW-0175">Coiled coil</keyword>
<evidence type="ECO:0000256" key="6">
    <source>
        <dbReference type="ARBA" id="ARBA00022741"/>
    </source>
</evidence>
<sequence>MNRCVFDDAIVQPQHGLGSRVERRLARGGAAAPVGDSDALIEGDADALLVEAPEGYDLPTRSLTRRPAPRKATAEDVPPYDFAQSFGAFAQATKLTKPEAYAAEMTIAAENAALLRNYAMYRTLFPKPTRLEEFEGAQKQALQNLSVARDKWVAAVRKTIVVGFKTAGKGWFNLKETDQTAYGYGKLKRFIKTTQLRMEDTLRSLTESNVRGFRDFVLDRCAPKLTVAATNDVRFENPEEESAFGPLFAVDLVVKEDSKKSENSSFQFTTSVDRFEPAVLDVFENGVCSLHGIKSLEPGIMSHLHWTTWPVTASVQMTEPLVADARSRVADALKNSVDSLNAYYSLYDEHLPVLRLDVNAYVKSLLARDEIEEGEGLRLFTGEIAEHEAGLAKILNTVPTTQVVGPFRVNTSHVREFLVAKYETLIERCKQLVADVPMRVCEEVCRVYKEFNAKLTTPAEDPESVKDVRDHAETIPLTCNQQKVVLDEAYPYLDALEAMRRPLDDGLGKLLAAAQFYPRQLEDTAGLVETQNAELMLKFQEDQAAEQDDFWSQAKNLETTVSELGGFTDMEECAVNAARVEEMMAELKELQAKADLYNSREGMFGVKQTDYGAVKKIAEQFDPFYQFWTYAQGWRDGLARWRDGAFVELDAEGMDRDVAAAFKVMFKMGKAFNQRQLPDCAKNCDTIRQEIEAFRVYVPLALAMRSPGMRERHWEKIKADIGLEIPATDPEFTFGAAIEMGVKDKEDEIVAVCDVAGKEYGIETALEKMHGEWEGIALEVKEYKETGTYVIRIDDEHAQMLDDQIVMTQAMSFSPYKAPFADEIATWEKTLRTVSDVLEEWLEVQRSWQYLEPIFGSDDIMEQLPLEGKRFGAVDRQWRKTLVVAEEEPGVIVACNKKELLELFRESNRVLDGVQKGLAEYLEMKRLAFSRFFFLSNDELLQILSQTKNALAVQPHLRKCFEAIHSLDFEKDLKITAMNSVEGEKVPFSEHMYPKGPVEIWLGEVQRIMIQSCRQSIIDSLVDYQAQKRAAWVKCWPAMTVLAVGCTYWTSEGETAIKAGKLAKWFDKNISQLNDLTDLVRGKLSRQERGTLGALIVIDVHARDVVTLLQNQKVTALSDFDWVAQLRYYWESKEDDAREQPGELNVKMVQASLPFGYEYLGNQPRLVVTPLTDRCYMTLMGAMHLNLGGAPAGPAGTGKTETTKDLAKALAMQCVVFNCSDGLDYLAMAKFFKGLASSGAWACFDEFNRINLEVLSVIAQQILTIQIAIQQKQKRFIFENTELDLDARCCVFITMNPGYAGRSELPDNLKALFRPCAMMVPDYALIGEISLMSFGFKNARPLARKMVATFKLCSEQLSAQDHYDYGMRAVKSVITAAGNLKRDFPEDDEEILLLRGLMDVNVPKFLAHDLPLFEGIISDLFPGSSKPEADYKDLMASLDQSCADLGIQPVPAFINKVIQMYEMTLVRHGLMLVGPTGGGKTMNYRALSTAMTRLAKAGSDIYKKVKYVVLNPKSITMGQLYGDFDPATHEWEDGVLACYMRDLSEEQTLDKKWLMFDGPVDAIWIENMNTVLDDNKKLCLVSGEIIQMSATMTMMFEVEDLAVASPATVSRCGMIYMEPTTMGFTPLLDSYLQSLPDLFQPHVDKFREIFDAVVPGMEGIVFFMRKNLKETVTTVDTCLVKGQFNLMASLLKRYVRDPMKGEEPLSGEERRNADKAAVPLWIFSMIWSLCASVTGPGRPQLEQFFRKKAEEHEFANFMPPEGKGDASMYEYCYDQDKCKWVEWMQTIPEYKPNPDQAFASIIVPTADTVRYTYVIDKLLLNDKHVLCVGDTGTGKTLNVMDKLNNNMPDLYVPMFMTFSARTSANQTQDFLDSKMDKRRKGVFGPPMGKKYAILIDDFNMPMREKYFAQPPIELLRQWMDHGGWYERHPPCPFRTLQDMIIVGCMGPPGGGRNPVSNRMLRHFNFLSFTDMSDESSIRIFDTILNSYLTKKFDKDVAALSLPICEATVNIYNTVRRDLLPTPAKSHYTFNLRDLARVFQGLLRADPRVVAEDRNELYGLWMHENLRVFQDRMVNNEDREWFRELIDATAKEKLGVGWDEVVSLPEPKRPPEEADNDDWVPPPRVDRLIYGDYMIPGAEPRVYQRVKDRSELQRVVEEALDDYNGETTAPMKLVMFLDAIEHVSRICRVIRLPLGNALLLGVGGSGRQSLTRLAAALEEFHLFSIEVAKGYGKNEWRDDLRKVLLMAGAEGKDVVFLFTDTQIVQENFLEDINNILNSGEVPNLWKSEDVQTMTEALRPLLQAQGLPTTKNAVNTLFITRVRSNLHCVLAMSPVSDEFRQRLRMFPSLVNCCTIDWFSEWPLEALESVANTFLGDASLETPELLKGVVDTCVYIHQSVERKSKQFFDELRRFNYVTPTSYLELLQTFIRLVKEKREEINLQKSRLQNGLDKLSDTEGKIDVMKLELVELGPVIAKTTEEVEAMIEVIKVDTAKADETKAQVLAQEEAANAKAAEAQAIADDAQADLDKALPALDQALNSLKLLTKADIVEVKAMRNPPAGVRLVMEVVCIIFGQKPKMVEDKSPGAKPGAKVADYWEASSKMVQDPVAFLSSLLEFDKDGITAETIEKVEPYIQRDDFKPEIIQKVSKACTSICKWGIAMYTYYMVSLQVAPKRAALAEAQASLEVTKKELAAAKETLAEVEAKVAGLNAKLDEANGKKKDLQDQSDRCEAQLERAGKLIGGLGGEKVRWNNTIVALDEQLGRVVGDVVISAGVVAYSGPFTPSFRTDLLKEWSERMVDANVPHTPGADITSTLADPVQIRSWNIAGLPSDGQSVENGIIVAKARRWPLMIDPQGQANKWIKNMCKESGIDVIKLSNKDYLRTLANAIRFGRAVLLENIGEQLDAALEPLLQKQTFKQGGSEVIKMGDDIIPYHPDFRFYMTTKMRNPHYQPEVSVKVSLLNFFVTLDGLEDQLLGTVVMQERRDLAEAKNQLVVSNARMKAQLKDLEDKILYMLSNSTGNILDDEELINTLAQSKVTSDDITEKVAEAEVTERDIDQTREKYRPVATRASVLFFCISDLAIVDPMYQYSLAWFISLFIRGIEEADKPEEMEDEEARAKLPADDVEARIEILNEYFTYSLYNNICRSLFERHKLMFSLLLCVAIMQQRGEIDAQEWRFLLAGPTDTNISAKNPAPEWVTEKVWIEVVNASNLPAFAGFSDAFAASVDHYRKYFESGEAHRFPLDDTFDGKLNEFQKLLVIRCIRPDRFMLGVTDFVSAKLGSRFIEPPPFDLEACYAESRVDAPLIFVLSSGADPMADLLKLCEEKEMLQRFDQVSLGQGQGPKAEAMIERAMEEGMWVCLQNCHLAESWMPKLDVICETIDAEAVHPDFRLWLSAMPSPAFPVAILQNGIKMTLEPPKGLKANLIRSYTRITDEYMDECKDPASHKKLLFSICLFHAVIQDRRKFGPLGWNIRYDFTDGDLNMCQRQIKMMIDDYEEIPYKVIRVLCGEINYGGRVTDDKDRRLMNNLLNNYIIPEVLTDDFTFSPSPTYPSPKAQNVEEFVEFIKSLPLIPQPEIFGLHENADITCDQNETYSMFETILSLQPRVAAGGGLSREEVIGAAARDIFDRCPSPFDIDAVGHKYPTDYNQSMNTVLTQECIRYNNLIVVMRRTLQESLKALKGLVVMTDELEAVTDSIFDNQVPDAWASKAYPSLKPLSSWVLDLLERIKFINGWIDNGPPPVYWISGLFFPQAFLTGTLQNYARKNGFAIDSIQWNFVVQDTKTYENTTEPPQDGCYITGFFLEGARWDYDTHLLTESRPKELYTDFPLMWLEPCKDRVAPTSGVYNCPAYKTLTRAGVLSTTGHSTNFVMYLEVPTDKSESHWINSSVALFTALMF</sequence>
<comment type="subcellular location">
    <subcellularLocation>
        <location evidence="1">Cytoplasm</location>
        <location evidence="1">Cytoskeleton</location>
        <location evidence="1">Flagellum axoneme</location>
    </subcellularLocation>
</comment>
<dbReference type="InParanoid" id="C1FJM0"/>
<evidence type="ECO:0000256" key="2">
    <source>
        <dbReference type="ARBA" id="ARBA00008887"/>
    </source>
</evidence>
<evidence type="ECO:0000259" key="24">
    <source>
        <dbReference type="Pfam" id="PF18198"/>
    </source>
</evidence>
<evidence type="ECO:0000256" key="8">
    <source>
        <dbReference type="ARBA" id="ARBA00022840"/>
    </source>
</evidence>
<dbReference type="OrthoDB" id="447173at2759"/>
<feature type="domain" description="Dynein heavy chain AAA lid" evidence="24">
    <location>
        <begin position="3446"/>
        <end position="3583"/>
    </location>
</feature>
<dbReference type="FunFam" id="1.20.1270.280:FF:000001">
    <property type="entry name" value="dynein heavy chain 7, axonemal"/>
    <property type="match status" value="1"/>
</dbReference>
<dbReference type="InterPro" id="IPR004273">
    <property type="entry name" value="Dynein_heavy_D6_P-loop"/>
</dbReference>
<dbReference type="FunFam" id="1.20.140.100:FF:000004">
    <property type="entry name" value="Dynein axonemal heavy chain 6"/>
    <property type="match status" value="1"/>
</dbReference>
<dbReference type="InterPro" id="IPR035699">
    <property type="entry name" value="AAA_6"/>
</dbReference>
<evidence type="ECO:0000256" key="16">
    <source>
        <dbReference type="SAM" id="Coils"/>
    </source>
</evidence>
<evidence type="ECO:0000256" key="11">
    <source>
        <dbReference type="ARBA" id="ARBA00023054"/>
    </source>
</evidence>
<evidence type="ECO:0000256" key="13">
    <source>
        <dbReference type="ARBA" id="ARBA00023175"/>
    </source>
</evidence>
<dbReference type="Gene3D" id="3.10.490.20">
    <property type="match status" value="1"/>
</dbReference>
<dbReference type="Gene3D" id="3.20.180.20">
    <property type="entry name" value="Dynein heavy chain, N-terminal domain 2"/>
    <property type="match status" value="1"/>
</dbReference>
<feature type="domain" description="Dynein heavy chain hydrolytic ATP-binding dynein motor region" evidence="19">
    <location>
        <begin position="1155"/>
        <end position="1481"/>
    </location>
</feature>
<gene>
    <name evidence="27" type="primary">DHC3</name>
    <name evidence="27" type="ORF">MICPUN_104978</name>
</gene>
<evidence type="ECO:0000313" key="28">
    <source>
        <dbReference type="Proteomes" id="UP000002009"/>
    </source>
</evidence>
<keyword evidence="28" id="KW-1185">Reference proteome</keyword>
<dbReference type="Gene3D" id="1.10.8.710">
    <property type="match status" value="1"/>
</dbReference>
<evidence type="ECO:0000256" key="5">
    <source>
        <dbReference type="ARBA" id="ARBA00022737"/>
    </source>
</evidence>
<dbReference type="InterPro" id="IPR041658">
    <property type="entry name" value="AAA_lid_11"/>
</dbReference>
<dbReference type="PANTHER" id="PTHR22878:SF73">
    <property type="entry name" value="DYNEIN AXONEMAL HEAVY CHAIN 1"/>
    <property type="match status" value="1"/>
</dbReference>
<dbReference type="FunFam" id="1.10.287.2620:FF:000002">
    <property type="entry name" value="Dynein heavy chain 2, axonemal"/>
    <property type="match status" value="1"/>
</dbReference>
<dbReference type="InterPro" id="IPR043157">
    <property type="entry name" value="Dynein_AAA1S"/>
</dbReference>
<dbReference type="Pfam" id="PF12775">
    <property type="entry name" value="AAA_7"/>
    <property type="match status" value="1"/>
</dbReference>
<dbReference type="Gene3D" id="6.10.140.1060">
    <property type="match status" value="1"/>
</dbReference>
<dbReference type="Pfam" id="PF12777">
    <property type="entry name" value="MT"/>
    <property type="match status" value="1"/>
</dbReference>
<protein>
    <submittedName>
        <fullName evidence="27">Dynein heavy chain</fullName>
    </submittedName>
</protein>
<dbReference type="InterPro" id="IPR024317">
    <property type="entry name" value="Dynein_heavy_chain_D4_dom"/>
</dbReference>
<dbReference type="FunFam" id="1.10.8.720:FF:000001">
    <property type="entry name" value="dynein heavy chain 7, axonemal"/>
    <property type="match status" value="1"/>
</dbReference>
<dbReference type="Gene3D" id="3.40.50.300">
    <property type="entry name" value="P-loop containing nucleotide triphosphate hydrolases"/>
    <property type="match status" value="5"/>
</dbReference>
<dbReference type="GO" id="GO:0003341">
    <property type="term" value="P:cilium movement"/>
    <property type="evidence" value="ECO:0007669"/>
    <property type="project" value="UniProtKB-ARBA"/>
</dbReference>
<dbReference type="FunFam" id="1.20.58.1120:FF:000001">
    <property type="entry name" value="dynein heavy chain 2, axonemal"/>
    <property type="match status" value="1"/>
</dbReference>
<dbReference type="InterPro" id="IPR042222">
    <property type="entry name" value="Dynein_2_N"/>
</dbReference>
<dbReference type="FunFam" id="1.10.8.710:FF:000004">
    <property type="entry name" value="Dynein axonemal heavy chain 6"/>
    <property type="match status" value="1"/>
</dbReference>
<feature type="coiled-coil region" evidence="16">
    <location>
        <begin position="2676"/>
        <end position="2738"/>
    </location>
</feature>
<proteinExistence type="inferred from homology"/>
<evidence type="ECO:0000256" key="12">
    <source>
        <dbReference type="ARBA" id="ARBA00023069"/>
    </source>
</evidence>
<dbReference type="Gene3D" id="1.10.8.720">
    <property type="entry name" value="Region D6 of dynein motor"/>
    <property type="match status" value="1"/>
</dbReference>
<dbReference type="InterPro" id="IPR043160">
    <property type="entry name" value="Dynein_C_barrel"/>
</dbReference>
<keyword evidence="13" id="KW-0505">Motor protein</keyword>
<dbReference type="OMA" id="HNVAKMV"/>
<dbReference type="Pfam" id="PF12774">
    <property type="entry name" value="AAA_6"/>
    <property type="match status" value="1"/>
</dbReference>
<evidence type="ECO:0000256" key="7">
    <source>
        <dbReference type="ARBA" id="ARBA00022794"/>
    </source>
</evidence>
<feature type="coiled-coil region" evidence="16">
    <location>
        <begin position="570"/>
        <end position="600"/>
    </location>
</feature>
<dbReference type="FunFam" id="3.40.50.300:FF:000223">
    <property type="entry name" value="Dynein heavy chain 3, axonemal"/>
    <property type="match status" value="1"/>
</dbReference>
<dbReference type="GO" id="GO:0045505">
    <property type="term" value="F:dynein intermediate chain binding"/>
    <property type="evidence" value="ECO:0007669"/>
    <property type="project" value="InterPro"/>
</dbReference>
<evidence type="ECO:0000256" key="4">
    <source>
        <dbReference type="ARBA" id="ARBA00022701"/>
    </source>
</evidence>
<dbReference type="FunFam" id="3.40.50.300:FF:000044">
    <property type="entry name" value="Dynein heavy chain 5, axonemal"/>
    <property type="match status" value="1"/>
</dbReference>
<feature type="domain" description="Dynein heavy chain AAA module D4" evidence="21">
    <location>
        <begin position="2170"/>
        <end position="2429"/>
    </location>
</feature>
<evidence type="ECO:0000259" key="26">
    <source>
        <dbReference type="Pfam" id="PF22597"/>
    </source>
</evidence>
<dbReference type="InterPro" id="IPR013602">
    <property type="entry name" value="Dynein_heavy_linker"/>
</dbReference>
<dbReference type="FunFam" id="3.40.50.300:FF:000362">
    <property type="entry name" value="Dynein, axonemal, heavy chain 6"/>
    <property type="match status" value="1"/>
</dbReference>
<feature type="domain" description="Dynein heavy chain C-terminal" evidence="25">
    <location>
        <begin position="3589"/>
        <end position="3891"/>
    </location>
</feature>
<dbReference type="GO" id="GO:0060271">
    <property type="term" value="P:cilium assembly"/>
    <property type="evidence" value="ECO:0007669"/>
    <property type="project" value="UniProtKB-ARBA"/>
</dbReference>
<dbReference type="Pfam" id="PF17852">
    <property type="entry name" value="Dynein_AAA_lid"/>
    <property type="match status" value="1"/>
</dbReference>
<dbReference type="Pfam" id="PF03028">
    <property type="entry name" value="Dynein_heavy"/>
    <property type="match status" value="1"/>
</dbReference>
<keyword evidence="10" id="KW-0243">Dynein</keyword>
<evidence type="ECO:0000259" key="23">
    <source>
        <dbReference type="Pfam" id="PF17852"/>
    </source>
</evidence>
<keyword evidence="12" id="KW-0969">Cilium</keyword>
<comment type="similarity">
    <text evidence="2">Belongs to the dynein heavy chain family.</text>
</comment>
<feature type="domain" description="Dynein heavy chain coiled coil stalk" evidence="20">
    <location>
        <begin position="2443"/>
        <end position="2791"/>
    </location>
</feature>
<dbReference type="InterPro" id="IPR042219">
    <property type="entry name" value="AAA_lid_11_sf"/>
</dbReference>
<evidence type="ECO:0000256" key="14">
    <source>
        <dbReference type="ARBA" id="ARBA00023212"/>
    </source>
</evidence>
<dbReference type="Proteomes" id="UP000002009">
    <property type="component" value="Chromosome 12"/>
</dbReference>
<evidence type="ECO:0000259" key="21">
    <source>
        <dbReference type="Pfam" id="PF12780"/>
    </source>
</evidence>
<dbReference type="KEGG" id="mis:MICPUN_104978"/>
<keyword evidence="14" id="KW-0206">Cytoskeleton</keyword>
<dbReference type="FunFam" id="1.20.920.20:FF:000006">
    <property type="entry name" value="Dynein, axonemal, heavy chain 6"/>
    <property type="match status" value="1"/>
</dbReference>
<keyword evidence="6" id="KW-0547">Nucleotide-binding</keyword>
<feature type="domain" description="Dynein heavy chain region D6 P-loop" evidence="17">
    <location>
        <begin position="3302"/>
        <end position="3413"/>
    </location>
</feature>
<dbReference type="RefSeq" id="XP_002509365.1">
    <property type="nucleotide sequence ID" value="XM_002509319.1"/>
</dbReference>
<dbReference type="FunFam" id="1.20.920.30:FF:000009">
    <property type="entry name" value="Dynein heavy chain 9"/>
    <property type="match status" value="1"/>
</dbReference>
<accession>C1FJM0</accession>
<evidence type="ECO:0000259" key="19">
    <source>
        <dbReference type="Pfam" id="PF12774"/>
    </source>
</evidence>
<keyword evidence="9" id="KW-0282">Flagellum</keyword>
<name>C1FJM0_MICCC</name>
<dbReference type="InterPro" id="IPR041228">
    <property type="entry name" value="Dynein_C"/>
</dbReference>
<dbReference type="FunFam" id="3.20.180.20:FF:000003">
    <property type="entry name" value="Dynein heavy chain 12, axonemal"/>
    <property type="match status" value="1"/>
</dbReference>
<dbReference type="InterPro" id="IPR041466">
    <property type="entry name" value="Dynein_AAA5_ext"/>
</dbReference>
<dbReference type="FunFam" id="3.40.50.300:FF:002141">
    <property type="entry name" value="Dynein heavy chain"/>
    <property type="match status" value="1"/>
</dbReference>
<feature type="domain" description="Dynein heavy chain AAA 5 extension" evidence="23">
    <location>
        <begin position="1659"/>
        <end position="1784"/>
    </location>
</feature>
<dbReference type="GO" id="GO:0005874">
    <property type="term" value="C:microtubule"/>
    <property type="evidence" value="ECO:0007669"/>
    <property type="project" value="UniProtKB-KW"/>
</dbReference>
<dbReference type="GeneID" id="8248250"/>
<evidence type="ECO:0000256" key="3">
    <source>
        <dbReference type="ARBA" id="ARBA00022490"/>
    </source>
</evidence>
<dbReference type="GO" id="GO:0005858">
    <property type="term" value="C:axonemal dynein complex"/>
    <property type="evidence" value="ECO:0007669"/>
    <property type="project" value="UniProtKB-ARBA"/>
</dbReference>
<dbReference type="EMBL" id="CP001577">
    <property type="protein sequence ID" value="ACO70623.1"/>
    <property type="molecule type" value="Genomic_DNA"/>
</dbReference>
<dbReference type="GO" id="GO:0008569">
    <property type="term" value="F:minus-end-directed microtubule motor activity"/>
    <property type="evidence" value="ECO:0007669"/>
    <property type="project" value="InterPro"/>
</dbReference>
<dbReference type="Pfam" id="PF18198">
    <property type="entry name" value="AAA_lid_11"/>
    <property type="match status" value="1"/>
</dbReference>
<evidence type="ECO:0000259" key="22">
    <source>
        <dbReference type="Pfam" id="PF12781"/>
    </source>
</evidence>
<keyword evidence="3" id="KW-0963">Cytoplasm</keyword>
<evidence type="ECO:0000313" key="27">
    <source>
        <dbReference type="EMBL" id="ACO70623.1"/>
    </source>
</evidence>
<feature type="domain" description="Dynein heavy chain linker" evidence="18">
    <location>
        <begin position="615"/>
        <end position="1018"/>
    </location>
</feature>